<evidence type="ECO:0000313" key="1">
    <source>
        <dbReference type="EMBL" id="MPM56779.1"/>
    </source>
</evidence>
<organism evidence="1">
    <name type="scientific">bioreactor metagenome</name>
    <dbReference type="NCBI Taxonomy" id="1076179"/>
    <lineage>
        <taxon>unclassified sequences</taxon>
        <taxon>metagenomes</taxon>
        <taxon>ecological metagenomes</taxon>
    </lineage>
</organism>
<protein>
    <submittedName>
        <fullName evidence="1">Uncharacterized protein</fullName>
    </submittedName>
</protein>
<dbReference type="EMBL" id="VSSQ01015926">
    <property type="protein sequence ID" value="MPM56779.1"/>
    <property type="molecule type" value="Genomic_DNA"/>
</dbReference>
<proteinExistence type="predicted"/>
<accession>A0A645AUL5</accession>
<gene>
    <name evidence="1" type="ORF">SDC9_103594</name>
</gene>
<name>A0A645AUL5_9ZZZZ</name>
<comment type="caution">
    <text evidence="1">The sequence shown here is derived from an EMBL/GenBank/DDBJ whole genome shotgun (WGS) entry which is preliminary data.</text>
</comment>
<reference evidence="1" key="1">
    <citation type="submission" date="2019-08" db="EMBL/GenBank/DDBJ databases">
        <authorList>
            <person name="Kucharzyk K."/>
            <person name="Murdoch R.W."/>
            <person name="Higgins S."/>
            <person name="Loffler F."/>
        </authorList>
    </citation>
    <scope>NUCLEOTIDE SEQUENCE</scope>
</reference>
<sequence length="128" mass="14140">MYIDYAYYISNGGTVDNAAFVSLNYRAQRELDRQTSRRISRMETVPECVKLLMIELVNLEAAAGMQALISSPAAASFSNDGMSESYAEPLTADTAAKYRCKLMTTYLEGECDDNGIPLLYRGVDTDVP</sequence>
<dbReference type="AlphaFoldDB" id="A0A645AUL5"/>